<accession>A0A061F184</accession>
<sequence>MAADLFRKDLFKTNDNSNRLRKKTDANIEVDSTGYRQLIGKLLYLTFTKPNITYFVQVLSQFMDQPTEEHLLTAHGALKHLKSAPGQGILMDAYSDLKITAYCDNDWAGCPDSRKSVTGYSIFFFGNFLVNWKSKKQSVVARSFTEAEYRSMESACCEVIGLKNLLADFGLNQGITVRLYFDN</sequence>
<name>A0A061F184_THECC</name>
<dbReference type="InParanoid" id="A0A061F184"/>
<protein>
    <submittedName>
        <fullName evidence="1">Cysteine-rich RLK (RECEPTOR-like protein kinase) 8</fullName>
    </submittedName>
</protein>
<dbReference type="SUPFAM" id="SSF56672">
    <property type="entry name" value="DNA/RNA polymerases"/>
    <property type="match status" value="1"/>
</dbReference>
<dbReference type="GO" id="GO:0016301">
    <property type="term" value="F:kinase activity"/>
    <property type="evidence" value="ECO:0007669"/>
    <property type="project" value="UniProtKB-KW"/>
</dbReference>
<dbReference type="eggNOG" id="KOG0017">
    <property type="taxonomic scope" value="Eukaryota"/>
</dbReference>
<keyword evidence="1" id="KW-0808">Transferase</keyword>
<dbReference type="InterPro" id="IPR043502">
    <property type="entry name" value="DNA/RNA_pol_sf"/>
</dbReference>
<keyword evidence="1" id="KW-0418">Kinase</keyword>
<evidence type="ECO:0000313" key="2">
    <source>
        <dbReference type="Proteomes" id="UP000026915"/>
    </source>
</evidence>
<dbReference type="CDD" id="cd09272">
    <property type="entry name" value="RNase_HI_RT_Ty1"/>
    <property type="match status" value="1"/>
</dbReference>
<dbReference type="OMA" id="DITCAIN"/>
<dbReference type="STRING" id="3641.A0A061F184"/>
<keyword evidence="2" id="KW-1185">Reference proteome</keyword>
<dbReference type="HOGENOM" id="CLU_001650_8_2_1"/>
<dbReference type="PANTHER" id="PTHR11439">
    <property type="entry name" value="GAG-POL-RELATED RETROTRANSPOSON"/>
    <property type="match status" value="1"/>
</dbReference>
<dbReference type="PANTHER" id="PTHR11439:SF498">
    <property type="entry name" value="DNAK FAMILY PROTEIN"/>
    <property type="match status" value="1"/>
</dbReference>
<organism evidence="1 2">
    <name type="scientific">Theobroma cacao</name>
    <name type="common">Cacao</name>
    <name type="synonym">Cocoa</name>
    <dbReference type="NCBI Taxonomy" id="3641"/>
    <lineage>
        <taxon>Eukaryota</taxon>
        <taxon>Viridiplantae</taxon>
        <taxon>Streptophyta</taxon>
        <taxon>Embryophyta</taxon>
        <taxon>Tracheophyta</taxon>
        <taxon>Spermatophyta</taxon>
        <taxon>Magnoliopsida</taxon>
        <taxon>eudicotyledons</taxon>
        <taxon>Gunneridae</taxon>
        <taxon>Pentapetalae</taxon>
        <taxon>rosids</taxon>
        <taxon>malvids</taxon>
        <taxon>Malvales</taxon>
        <taxon>Malvaceae</taxon>
        <taxon>Byttnerioideae</taxon>
        <taxon>Theobroma</taxon>
    </lineage>
</organism>
<dbReference type="AlphaFoldDB" id="A0A061F184"/>
<reference evidence="1 2" key="1">
    <citation type="journal article" date="2013" name="Genome Biol.">
        <title>The genome sequence of the most widely cultivated cacao type and its use to identify candidate genes regulating pod color.</title>
        <authorList>
            <person name="Motamayor J.C."/>
            <person name="Mockaitis K."/>
            <person name="Schmutz J."/>
            <person name="Haiminen N."/>
            <person name="Iii D.L."/>
            <person name="Cornejo O."/>
            <person name="Findley S.D."/>
            <person name="Zheng P."/>
            <person name="Utro F."/>
            <person name="Royaert S."/>
            <person name="Saski C."/>
            <person name="Jenkins J."/>
            <person name="Podicheti R."/>
            <person name="Zhao M."/>
            <person name="Scheffler B.E."/>
            <person name="Stack J.C."/>
            <person name="Feltus F.A."/>
            <person name="Mustiga G.M."/>
            <person name="Amores F."/>
            <person name="Phillips W."/>
            <person name="Marelli J.P."/>
            <person name="May G.D."/>
            <person name="Shapiro H."/>
            <person name="Ma J."/>
            <person name="Bustamante C.D."/>
            <person name="Schnell R.J."/>
            <person name="Main D."/>
            <person name="Gilbert D."/>
            <person name="Parida L."/>
            <person name="Kuhn D.N."/>
        </authorList>
    </citation>
    <scope>NUCLEOTIDE SEQUENCE [LARGE SCALE GENOMIC DNA]</scope>
    <source>
        <strain evidence="2">cv. Matina 1-6</strain>
    </source>
</reference>
<dbReference type="Proteomes" id="UP000026915">
    <property type="component" value="Chromosome 5"/>
</dbReference>
<proteinExistence type="predicted"/>
<gene>
    <name evidence="1" type="ORF">TCM_022609</name>
</gene>
<evidence type="ECO:0000313" key="1">
    <source>
        <dbReference type="EMBL" id="EOY08264.1"/>
    </source>
</evidence>
<dbReference type="Gramene" id="EOY08264">
    <property type="protein sequence ID" value="EOY08264"/>
    <property type="gene ID" value="TCM_022609"/>
</dbReference>
<dbReference type="EMBL" id="CM001883">
    <property type="protein sequence ID" value="EOY08264.1"/>
    <property type="molecule type" value="Genomic_DNA"/>
</dbReference>